<name>A0A842HTP3_9SPHN</name>
<keyword evidence="3" id="KW-1185">Reference proteome</keyword>
<proteinExistence type="predicted"/>
<gene>
    <name evidence="2" type="ORF">H6P80_06665</name>
</gene>
<dbReference type="AlphaFoldDB" id="A0A842HTP3"/>
<reference evidence="2 3" key="1">
    <citation type="submission" date="2020-08" db="EMBL/GenBank/DDBJ databases">
        <title>Draft genome sequence of Parasphingopyxis sp. GrpM-11.</title>
        <authorList>
            <person name="Oh J."/>
            <person name="Roh D.-H."/>
        </authorList>
    </citation>
    <scope>NUCLEOTIDE SEQUENCE [LARGE SCALE GENOMIC DNA]</scope>
    <source>
        <strain evidence="2 3">GrpM-11</strain>
    </source>
</reference>
<accession>A0A842HTP3</accession>
<protein>
    <submittedName>
        <fullName evidence="2">Uncharacterized protein</fullName>
    </submittedName>
</protein>
<feature type="region of interest" description="Disordered" evidence="1">
    <location>
        <begin position="27"/>
        <end position="69"/>
    </location>
</feature>
<dbReference type="Proteomes" id="UP000564378">
    <property type="component" value="Unassembled WGS sequence"/>
</dbReference>
<sequence>MTKSIDTEKAAKAAELKDKELDAVQGGVARSDLSASQQAQRGRPAPKPEVNTDPAIKVGGDDLADYVAP</sequence>
<dbReference type="EMBL" id="JACJVJ010000001">
    <property type="protein sequence ID" value="MBC2777298.1"/>
    <property type="molecule type" value="Genomic_DNA"/>
</dbReference>
<organism evidence="2 3">
    <name type="scientific">Parasphingopyxis marina</name>
    <dbReference type="NCBI Taxonomy" id="2761622"/>
    <lineage>
        <taxon>Bacteria</taxon>
        <taxon>Pseudomonadati</taxon>
        <taxon>Pseudomonadota</taxon>
        <taxon>Alphaproteobacteria</taxon>
        <taxon>Sphingomonadales</taxon>
        <taxon>Sphingomonadaceae</taxon>
        <taxon>Parasphingopyxis</taxon>
    </lineage>
</organism>
<evidence type="ECO:0000313" key="3">
    <source>
        <dbReference type="Proteomes" id="UP000564378"/>
    </source>
</evidence>
<comment type="caution">
    <text evidence="2">The sequence shown here is derived from an EMBL/GenBank/DDBJ whole genome shotgun (WGS) entry which is preliminary data.</text>
</comment>
<evidence type="ECO:0000256" key="1">
    <source>
        <dbReference type="SAM" id="MobiDB-lite"/>
    </source>
</evidence>
<dbReference type="RefSeq" id="WP_185800518.1">
    <property type="nucleotide sequence ID" value="NZ_JACJVJ010000001.1"/>
</dbReference>
<evidence type="ECO:0000313" key="2">
    <source>
        <dbReference type="EMBL" id="MBC2777298.1"/>
    </source>
</evidence>